<comment type="caution">
    <text evidence="2">The sequence shown here is derived from an EMBL/GenBank/DDBJ whole genome shotgun (WGS) entry which is preliminary data.</text>
</comment>
<reference evidence="2" key="1">
    <citation type="journal article" date="2020" name="Fungal Divers.">
        <title>Resolving the Mortierellaceae phylogeny through synthesis of multi-gene phylogenetics and phylogenomics.</title>
        <authorList>
            <person name="Vandepol N."/>
            <person name="Liber J."/>
            <person name="Desiro A."/>
            <person name="Na H."/>
            <person name="Kennedy M."/>
            <person name="Barry K."/>
            <person name="Grigoriev I.V."/>
            <person name="Miller A.N."/>
            <person name="O'Donnell K."/>
            <person name="Stajich J.E."/>
            <person name="Bonito G."/>
        </authorList>
    </citation>
    <scope>NUCLEOTIDE SEQUENCE</scope>
    <source>
        <strain evidence="2">KOD948</strain>
    </source>
</reference>
<evidence type="ECO:0000313" key="2">
    <source>
        <dbReference type="EMBL" id="KAG0253515.1"/>
    </source>
</evidence>
<accession>A0A9P6U067</accession>
<feature type="region of interest" description="Disordered" evidence="1">
    <location>
        <begin position="103"/>
        <end position="122"/>
    </location>
</feature>
<evidence type="ECO:0000256" key="1">
    <source>
        <dbReference type="SAM" id="MobiDB-lite"/>
    </source>
</evidence>
<organism evidence="2 3">
    <name type="scientific">Mortierella polycephala</name>
    <dbReference type="NCBI Taxonomy" id="41804"/>
    <lineage>
        <taxon>Eukaryota</taxon>
        <taxon>Fungi</taxon>
        <taxon>Fungi incertae sedis</taxon>
        <taxon>Mucoromycota</taxon>
        <taxon>Mortierellomycotina</taxon>
        <taxon>Mortierellomycetes</taxon>
        <taxon>Mortierellales</taxon>
        <taxon>Mortierellaceae</taxon>
        <taxon>Mortierella</taxon>
    </lineage>
</organism>
<proteinExistence type="predicted"/>
<keyword evidence="3" id="KW-1185">Reference proteome</keyword>
<dbReference type="EMBL" id="JAAAJA010000455">
    <property type="protein sequence ID" value="KAG0253515.1"/>
    <property type="molecule type" value="Genomic_DNA"/>
</dbReference>
<feature type="region of interest" description="Disordered" evidence="1">
    <location>
        <begin position="1"/>
        <end position="20"/>
    </location>
</feature>
<dbReference type="OrthoDB" id="2404772at2759"/>
<name>A0A9P6U067_9FUNG</name>
<evidence type="ECO:0000313" key="3">
    <source>
        <dbReference type="Proteomes" id="UP000726737"/>
    </source>
</evidence>
<dbReference type="Proteomes" id="UP000726737">
    <property type="component" value="Unassembled WGS sequence"/>
</dbReference>
<sequence>MDTDARVPGMGESDDDDPSRLHEFGALKAMDGNVSPCTRTDLPSPVVLSQYSSIIPSATYDPGSSAALPQIFNYAPVPSHINADLQRQQSQYQYAAGSGTQVGTDLQQQQQQHSQSLQHSQGSLYRQGKAEIVLGMPPPRVGSRKPQKLRGSWSLNEKYARMKHDMSLMTSSVTYRPLPRIARSGDNQMYGGVPTSLIFHDPILDPIRQDTRIFGYQGLGPMNNAIYRTETPPVSASTDTVGYQSNHATSDVLYDPQLFGLQTGVDMIPNLAARTGTESASGSANLHQAQSQHKRMRIENGVLPVPLGSSAVAANAVHGMDTLEQNNKAQSSRFFGTDAIHTIQRTETTNSG</sequence>
<protein>
    <submittedName>
        <fullName evidence="2">Uncharacterized protein</fullName>
    </submittedName>
</protein>
<dbReference type="AlphaFoldDB" id="A0A9P6U067"/>
<feature type="compositionally biased region" description="Low complexity" evidence="1">
    <location>
        <begin position="106"/>
        <end position="121"/>
    </location>
</feature>
<gene>
    <name evidence="2" type="ORF">BG011_006329</name>
</gene>